<dbReference type="InterPro" id="IPR005467">
    <property type="entry name" value="His_kinase_dom"/>
</dbReference>
<dbReference type="EMBL" id="WSRR01000040">
    <property type="protein sequence ID" value="MVX61941.1"/>
    <property type="molecule type" value="Genomic_DNA"/>
</dbReference>
<dbReference type="PROSITE" id="PS50110">
    <property type="entry name" value="RESPONSE_REGULATORY"/>
    <property type="match status" value="1"/>
</dbReference>
<evidence type="ECO:0000256" key="12">
    <source>
        <dbReference type="PROSITE-ProRule" id="PRU00169"/>
    </source>
</evidence>
<evidence type="ECO:0000256" key="2">
    <source>
        <dbReference type="ARBA" id="ARBA00004651"/>
    </source>
</evidence>
<dbReference type="RefSeq" id="WP_160347353.1">
    <property type="nucleotide sequence ID" value="NZ_WSRR01000040.1"/>
</dbReference>
<dbReference type="Gene3D" id="3.30.450.20">
    <property type="entry name" value="PAS domain"/>
    <property type="match status" value="1"/>
</dbReference>
<keyword evidence="17" id="KW-1185">Reference proteome</keyword>
<dbReference type="Gene3D" id="1.10.287.130">
    <property type="match status" value="1"/>
</dbReference>
<evidence type="ECO:0000256" key="3">
    <source>
        <dbReference type="ARBA" id="ARBA00012438"/>
    </source>
</evidence>
<feature type="modified residue" description="4-aspartylphosphate" evidence="12">
    <location>
        <position position="841"/>
    </location>
</feature>
<dbReference type="InterPro" id="IPR033479">
    <property type="entry name" value="dCache_1"/>
</dbReference>
<sequence length="911" mass="98355">MEDEGRKYWLSVAAFVVVFVAVIITFSMFMQQTSNRIVSQSSQYVSDATDQTAKLVSTFMGNTQRDIETIAALASSSSDAAAAATSEEWLLSVSEIAPFDTIDFVDADGMQHSPGRDPVDVSDRAYYQNAMAGQSGIECVLNTRLTHENLVYFYAPVRDGADGPITGLLLAHYSEERLTELLQNSFFGYESHVLLCLYDGEVIAASDGRFTGMNLLKEAALQGGGSGGRQLERAFETREGLTFTYDTAAGVGSACLKSVPGLDWMVLETFPAPATEQMINAANEGGWSALFIIVLVFMVVIVGIIVFNNRRHRRLALSMKDRIDVQTGVGKLTERLVLIDFNQDRFRYMSGPVTPGDPYNLEGSYDEMVTRLTRLVVGEDAKREVAEQFSREAVAAAMVPGVDNLGFEYRLNRCGELKWEDINLICVERNDDGTPARVVYTTQDVTVMKTREKQLQQAMEDSYRAAIAANNAKSDFLSRMSHDIRTPMNAIIGMTELARMSGRDWERVDDCLAKITLSSNHLLGLINEVLDLSMIENGRLVLNMGMVDLRALVDEMETMFAQRCEESGLRFAVDVRHLIHPIVQSDALRLQQIFTNMLGNAVKFTSTGGSITLRLIEHPVRIEGCSDYEFIFSDTGCGMDPAFVEHVFEPFTREHDSRTEHVEGTGLGLSIVQSVVSLMSGTIDVESEPGRGTTFTVHFNLRHGTSARKGNVTHVERADAQDAAKAGAPSVAAGLADGAVAAEASAGGGVPAGAPGAPGAPGAADVAAAEVPASEGVPAPAADPLPGACALLVEDNELNSEIAAALLESLGMTVECAFDGQEALAMLEAAEPGHFAVVLMDIQMPVMNGLEATRCIRASERADLRDLPVVVLSANAFAEDVLESKRAGADDHLSKPISIKDLAATLRGILG</sequence>
<evidence type="ECO:0000313" key="16">
    <source>
        <dbReference type="EMBL" id="MVX61941.1"/>
    </source>
</evidence>
<dbReference type="Pfam" id="PF00072">
    <property type="entry name" value="Response_reg"/>
    <property type="match status" value="1"/>
</dbReference>
<dbReference type="InterPro" id="IPR036890">
    <property type="entry name" value="HATPase_C_sf"/>
</dbReference>
<dbReference type="AlphaFoldDB" id="A0A6N8JPW2"/>
<organism evidence="16 17">
    <name type="scientific">Adlercreutzia mucosicola</name>
    <dbReference type="NCBI Taxonomy" id="580026"/>
    <lineage>
        <taxon>Bacteria</taxon>
        <taxon>Bacillati</taxon>
        <taxon>Actinomycetota</taxon>
        <taxon>Coriobacteriia</taxon>
        <taxon>Eggerthellales</taxon>
        <taxon>Eggerthellaceae</taxon>
        <taxon>Adlercreutzia</taxon>
    </lineage>
</organism>
<evidence type="ECO:0000256" key="7">
    <source>
        <dbReference type="ARBA" id="ARBA00022692"/>
    </source>
</evidence>
<dbReference type="PANTHER" id="PTHR43047">
    <property type="entry name" value="TWO-COMPONENT HISTIDINE PROTEIN KINASE"/>
    <property type="match status" value="1"/>
</dbReference>
<dbReference type="InterPro" id="IPR011006">
    <property type="entry name" value="CheY-like_superfamily"/>
</dbReference>
<evidence type="ECO:0000256" key="10">
    <source>
        <dbReference type="ARBA" id="ARBA00023012"/>
    </source>
</evidence>
<comment type="catalytic activity">
    <reaction evidence="1">
        <text>ATP + protein L-histidine = ADP + protein N-phospho-L-histidine.</text>
        <dbReference type="EC" id="2.7.13.3"/>
    </reaction>
</comment>
<dbReference type="InterPro" id="IPR029151">
    <property type="entry name" value="Sensor-like_sf"/>
</dbReference>
<evidence type="ECO:0000256" key="5">
    <source>
        <dbReference type="ARBA" id="ARBA00022553"/>
    </source>
</evidence>
<evidence type="ECO:0000256" key="13">
    <source>
        <dbReference type="SAM" id="Phobius"/>
    </source>
</evidence>
<dbReference type="InterPro" id="IPR003661">
    <property type="entry name" value="HisK_dim/P_dom"/>
</dbReference>
<dbReference type="CDD" id="cd00082">
    <property type="entry name" value="HisKA"/>
    <property type="match status" value="1"/>
</dbReference>
<dbReference type="SMART" id="SM00448">
    <property type="entry name" value="REC"/>
    <property type="match status" value="1"/>
</dbReference>
<dbReference type="FunFam" id="3.30.565.10:FF:000006">
    <property type="entry name" value="Sensor histidine kinase WalK"/>
    <property type="match status" value="1"/>
</dbReference>
<evidence type="ECO:0000256" key="6">
    <source>
        <dbReference type="ARBA" id="ARBA00022679"/>
    </source>
</evidence>
<keyword evidence="10" id="KW-0902">Two-component regulatory system</keyword>
<gene>
    <name evidence="16" type="ORF">GKZ27_10850</name>
</gene>
<protein>
    <recommendedName>
        <fullName evidence="3">histidine kinase</fullName>
        <ecNumber evidence="3">2.7.13.3</ecNumber>
    </recommendedName>
</protein>
<dbReference type="InterPro" id="IPR004358">
    <property type="entry name" value="Sig_transdc_His_kin-like_C"/>
</dbReference>
<dbReference type="InterPro" id="IPR003594">
    <property type="entry name" value="HATPase_dom"/>
</dbReference>
<name>A0A6N8JPW2_9ACTN</name>
<keyword evidence="4" id="KW-1003">Cell membrane</keyword>
<keyword evidence="6" id="KW-0808">Transferase</keyword>
<comment type="subcellular location">
    <subcellularLocation>
        <location evidence="2">Cell membrane</location>
        <topology evidence="2">Multi-pass membrane protein</topology>
    </subcellularLocation>
</comment>
<reference evidence="16 17" key="1">
    <citation type="submission" date="2019-12" db="EMBL/GenBank/DDBJ databases">
        <title>Microbes associate with the intestines of laboratory mice.</title>
        <authorList>
            <person name="Navarre W."/>
            <person name="Wong E."/>
        </authorList>
    </citation>
    <scope>NUCLEOTIDE SEQUENCE [LARGE SCALE GENOMIC DNA]</scope>
    <source>
        <strain evidence="16 17">NM66_B29</strain>
    </source>
</reference>
<dbReference type="Proteomes" id="UP000463388">
    <property type="component" value="Unassembled WGS sequence"/>
</dbReference>
<dbReference type="InterPro" id="IPR036097">
    <property type="entry name" value="HisK_dim/P_sf"/>
</dbReference>
<dbReference type="OrthoDB" id="163538at2"/>
<dbReference type="Gene3D" id="3.30.565.10">
    <property type="entry name" value="Histidine kinase-like ATPase, C-terminal domain"/>
    <property type="match status" value="1"/>
</dbReference>
<evidence type="ECO:0000313" key="17">
    <source>
        <dbReference type="Proteomes" id="UP000463388"/>
    </source>
</evidence>
<dbReference type="SUPFAM" id="SSF47384">
    <property type="entry name" value="Homodimeric domain of signal transducing histidine kinase"/>
    <property type="match status" value="1"/>
</dbReference>
<dbReference type="GO" id="GO:0005886">
    <property type="term" value="C:plasma membrane"/>
    <property type="evidence" value="ECO:0007669"/>
    <property type="project" value="UniProtKB-SubCell"/>
</dbReference>
<keyword evidence="9 13" id="KW-1133">Transmembrane helix</keyword>
<dbReference type="Pfam" id="PF00512">
    <property type="entry name" value="HisKA"/>
    <property type="match status" value="1"/>
</dbReference>
<dbReference type="InterPro" id="IPR001789">
    <property type="entry name" value="Sig_transdc_resp-reg_receiver"/>
</dbReference>
<dbReference type="SMART" id="SM00388">
    <property type="entry name" value="HisKA"/>
    <property type="match status" value="1"/>
</dbReference>
<keyword evidence="8" id="KW-0418">Kinase</keyword>
<evidence type="ECO:0000259" key="15">
    <source>
        <dbReference type="PROSITE" id="PS50110"/>
    </source>
</evidence>
<dbReference type="Pfam" id="PF02743">
    <property type="entry name" value="dCache_1"/>
    <property type="match status" value="1"/>
</dbReference>
<keyword evidence="7 13" id="KW-0812">Transmembrane</keyword>
<keyword evidence="11 13" id="KW-0472">Membrane</keyword>
<dbReference type="PROSITE" id="PS50109">
    <property type="entry name" value="HIS_KIN"/>
    <property type="match status" value="1"/>
</dbReference>
<dbReference type="GO" id="GO:0000155">
    <property type="term" value="F:phosphorelay sensor kinase activity"/>
    <property type="evidence" value="ECO:0007669"/>
    <property type="project" value="InterPro"/>
</dbReference>
<proteinExistence type="predicted"/>
<evidence type="ECO:0000256" key="9">
    <source>
        <dbReference type="ARBA" id="ARBA00022989"/>
    </source>
</evidence>
<dbReference type="Gene3D" id="3.40.50.2300">
    <property type="match status" value="1"/>
</dbReference>
<dbReference type="SUPFAM" id="SSF103190">
    <property type="entry name" value="Sensory domain-like"/>
    <property type="match status" value="1"/>
</dbReference>
<dbReference type="SMART" id="SM00387">
    <property type="entry name" value="HATPase_c"/>
    <property type="match status" value="1"/>
</dbReference>
<evidence type="ECO:0000256" key="4">
    <source>
        <dbReference type="ARBA" id="ARBA00022475"/>
    </source>
</evidence>
<dbReference type="PRINTS" id="PR00344">
    <property type="entry name" value="BCTRLSENSOR"/>
</dbReference>
<evidence type="ECO:0000256" key="8">
    <source>
        <dbReference type="ARBA" id="ARBA00022777"/>
    </source>
</evidence>
<dbReference type="CDD" id="cd17546">
    <property type="entry name" value="REC_hyHK_CKI1_RcsC-like"/>
    <property type="match status" value="1"/>
</dbReference>
<dbReference type="SUPFAM" id="SSF52172">
    <property type="entry name" value="CheY-like"/>
    <property type="match status" value="1"/>
</dbReference>
<comment type="caution">
    <text evidence="16">The sequence shown here is derived from an EMBL/GenBank/DDBJ whole genome shotgun (WGS) entry which is preliminary data.</text>
</comment>
<evidence type="ECO:0000259" key="14">
    <source>
        <dbReference type="PROSITE" id="PS50109"/>
    </source>
</evidence>
<feature type="transmembrane region" description="Helical" evidence="13">
    <location>
        <begin position="12"/>
        <end position="30"/>
    </location>
</feature>
<keyword evidence="5 12" id="KW-0597">Phosphoprotein</keyword>
<dbReference type="EC" id="2.7.13.3" evidence="3"/>
<feature type="domain" description="Histidine kinase" evidence="14">
    <location>
        <begin position="479"/>
        <end position="703"/>
    </location>
</feature>
<evidence type="ECO:0000256" key="1">
    <source>
        <dbReference type="ARBA" id="ARBA00000085"/>
    </source>
</evidence>
<dbReference type="SUPFAM" id="SSF55874">
    <property type="entry name" value="ATPase domain of HSP90 chaperone/DNA topoisomerase II/histidine kinase"/>
    <property type="match status" value="1"/>
</dbReference>
<feature type="transmembrane region" description="Helical" evidence="13">
    <location>
        <begin position="287"/>
        <end position="307"/>
    </location>
</feature>
<dbReference type="Pfam" id="PF02518">
    <property type="entry name" value="HATPase_c"/>
    <property type="match status" value="1"/>
</dbReference>
<evidence type="ECO:0000256" key="11">
    <source>
        <dbReference type="ARBA" id="ARBA00023136"/>
    </source>
</evidence>
<accession>A0A6N8JPW2</accession>
<feature type="domain" description="Response regulatory" evidence="15">
    <location>
        <begin position="789"/>
        <end position="910"/>
    </location>
</feature>